<dbReference type="AlphaFoldDB" id="A0A7E4VVJ7"/>
<dbReference type="WBParaSite" id="Pan_g3618.t1">
    <property type="protein sequence ID" value="Pan_g3618.t1"/>
    <property type="gene ID" value="Pan_g3618"/>
</dbReference>
<name>A0A7E4VVJ7_PANRE</name>
<dbReference type="Proteomes" id="UP000492821">
    <property type="component" value="Unassembled WGS sequence"/>
</dbReference>
<evidence type="ECO:0000313" key="3">
    <source>
        <dbReference type="WBParaSite" id="Pan_g3618.t1"/>
    </source>
</evidence>
<feature type="compositionally biased region" description="Low complexity" evidence="1">
    <location>
        <begin position="13"/>
        <end position="33"/>
    </location>
</feature>
<sequence>MQTEVVTPERADTPVTTPTAATTTANTPSLKPSKAAKKKSTIEKRRTSTTNSTGGKTSRRRRRRRRPRIPNDFEQWKEPDKATFLEVNRIMKNWKATQKQCEPIISQLDRFKALKHKVRHNNPVYNREVAEYEKAKKAFPTIGKEETFDFERA</sequence>
<feature type="region of interest" description="Disordered" evidence="1">
    <location>
        <begin position="1"/>
        <end position="75"/>
    </location>
</feature>
<reference evidence="2" key="1">
    <citation type="journal article" date="2013" name="Genetics">
        <title>The draft genome and transcriptome of Panagrellus redivivus are shaped by the harsh demands of a free-living lifestyle.</title>
        <authorList>
            <person name="Srinivasan J."/>
            <person name="Dillman A.R."/>
            <person name="Macchietto M.G."/>
            <person name="Heikkinen L."/>
            <person name="Lakso M."/>
            <person name="Fracchia K.M."/>
            <person name="Antoshechkin I."/>
            <person name="Mortazavi A."/>
            <person name="Wong G."/>
            <person name="Sternberg P.W."/>
        </authorList>
    </citation>
    <scope>NUCLEOTIDE SEQUENCE [LARGE SCALE GENOMIC DNA]</scope>
    <source>
        <strain evidence="2">MT8872</strain>
    </source>
</reference>
<proteinExistence type="predicted"/>
<evidence type="ECO:0000313" key="2">
    <source>
        <dbReference type="Proteomes" id="UP000492821"/>
    </source>
</evidence>
<organism evidence="2 3">
    <name type="scientific">Panagrellus redivivus</name>
    <name type="common">Microworm</name>
    <dbReference type="NCBI Taxonomy" id="6233"/>
    <lineage>
        <taxon>Eukaryota</taxon>
        <taxon>Metazoa</taxon>
        <taxon>Ecdysozoa</taxon>
        <taxon>Nematoda</taxon>
        <taxon>Chromadorea</taxon>
        <taxon>Rhabditida</taxon>
        <taxon>Tylenchina</taxon>
        <taxon>Panagrolaimomorpha</taxon>
        <taxon>Panagrolaimoidea</taxon>
        <taxon>Panagrolaimidae</taxon>
        <taxon>Panagrellus</taxon>
    </lineage>
</organism>
<accession>A0A7E4VVJ7</accession>
<protein>
    <submittedName>
        <fullName evidence="3">HMG box domain-containing protein</fullName>
    </submittedName>
</protein>
<feature type="compositionally biased region" description="Basic residues" evidence="1">
    <location>
        <begin position="57"/>
        <end position="68"/>
    </location>
</feature>
<reference evidence="3" key="2">
    <citation type="submission" date="2020-10" db="UniProtKB">
        <authorList>
            <consortium name="WormBaseParasite"/>
        </authorList>
    </citation>
    <scope>IDENTIFICATION</scope>
</reference>
<keyword evidence="2" id="KW-1185">Reference proteome</keyword>
<evidence type="ECO:0000256" key="1">
    <source>
        <dbReference type="SAM" id="MobiDB-lite"/>
    </source>
</evidence>